<evidence type="ECO:0000313" key="1">
    <source>
        <dbReference type="EMBL" id="KAI4584405.1"/>
    </source>
</evidence>
<dbReference type="Proteomes" id="UP001057279">
    <property type="component" value="Linkage Group LG06"/>
</dbReference>
<protein>
    <submittedName>
        <fullName evidence="1">Uncharacterized protein</fullName>
    </submittedName>
</protein>
<name>A0ACB9V3B9_9CETA</name>
<proteinExistence type="predicted"/>
<reference evidence="1" key="1">
    <citation type="submission" date="2022-03" db="EMBL/GenBank/DDBJ databases">
        <title>Genomic analyses of argali, domestic sheep and their hybrids provide insights into chromosomal evolution, heterosis and genetic basis of agronomic traits.</title>
        <authorList>
            <person name="Li M."/>
        </authorList>
    </citation>
    <scope>NUCLEOTIDE SEQUENCE</scope>
    <source>
        <strain evidence="1">F1 hybrid</strain>
    </source>
</reference>
<keyword evidence="2" id="KW-1185">Reference proteome</keyword>
<evidence type="ECO:0000313" key="2">
    <source>
        <dbReference type="Proteomes" id="UP001057279"/>
    </source>
</evidence>
<comment type="caution">
    <text evidence="1">The sequence shown here is derived from an EMBL/GenBank/DDBJ whole genome shotgun (WGS) entry which is preliminary data.</text>
</comment>
<organism evidence="1 2">
    <name type="scientific">Ovis ammon polii x Ovis aries</name>
    <dbReference type="NCBI Taxonomy" id="2918886"/>
    <lineage>
        <taxon>Eukaryota</taxon>
        <taxon>Metazoa</taxon>
        <taxon>Chordata</taxon>
        <taxon>Craniata</taxon>
        <taxon>Vertebrata</taxon>
        <taxon>Euteleostomi</taxon>
        <taxon>Mammalia</taxon>
        <taxon>Eutheria</taxon>
        <taxon>Laurasiatheria</taxon>
        <taxon>Artiodactyla</taxon>
        <taxon>Ruminantia</taxon>
        <taxon>Pecora</taxon>
        <taxon>Bovidae</taxon>
        <taxon>Caprinae</taxon>
        <taxon>Ovis</taxon>
    </lineage>
</organism>
<dbReference type="EMBL" id="CM043031">
    <property type="protein sequence ID" value="KAI4584405.1"/>
    <property type="molecule type" value="Genomic_DNA"/>
</dbReference>
<sequence>MSKKGRNKGEKPEALIVALQAANEDLRTKLTDIQIELHQEKSKVSKLEREKTQEAKRIRELEQRKHTVLVTELKAKLHEEKMKELQAVRENLIKQHEQEMARTVKVRDGEIQRLKSALCALRDGSSDKVRTALTIEAREEARKLFDAERLKLLQEIADLKTAKKQVDEALSNMIQADKIKAGDLRSEHQSHQEAISKIKWESERDIRRLMDEIKAKDRIIFSLEKELETQTGYVQKLQLQKEALDEQLFLVKEAECNMSSPKREIPGRAGDGSEHCSSPDLRRNQKRIAELNATIRKLEDRNTLLGDERNELLKRVRETEKQCKPLLERNKCLAKRNDELMVSLQRMEEKLKAVTKENSEMREKITSHPPLKKLKSLNDLDQANEEQETEFLKLQVIEQQNIIDELTRDREKLIRRRKHRRSSKPIKRPILDPFIGYDEDSMDSETSSMASFRTDRTPATPDDDLDESLAAEESELRFRQLTKEYQALQRAYALLQEQTGGIIDAEREAKAQEQLQAEVLRYKAKIEDLEATLAQKGQDSHWVEDKQLFIKRNQELLEKDVNIPDLIKQLDILGDNGWIQQIEGAEAALHQKMMELESDMEQFCKIKGYLEEELDYRKQALDQAYMRIQELEATLYNALQQETVIKFGELLSEKQQEELRTAVEKLRRQMLRKSREYDCQILQERMELLQQAHQRIRDLEDKTDIQKRQIKDLEEKFRKTRRTRYNKLTGVCYRSIPHVSIPVVWMVSNMSVEKKSFDSGEMYQLMAAQMFYSPVKLDANLQKTDKKSITSHLDSKRVLHEHGNR</sequence>
<gene>
    <name evidence="1" type="ORF">MJG53_007684</name>
</gene>
<accession>A0ACB9V3B9</accession>